<feature type="transmembrane region" description="Helical" evidence="1">
    <location>
        <begin position="166"/>
        <end position="187"/>
    </location>
</feature>
<evidence type="ECO:0000313" key="2">
    <source>
        <dbReference type="EMBL" id="MCH6469468.1"/>
    </source>
</evidence>
<organism evidence="2 3">
    <name type="scientific">Sinomonas terrae</name>
    <dbReference type="NCBI Taxonomy" id="2908838"/>
    <lineage>
        <taxon>Bacteria</taxon>
        <taxon>Bacillati</taxon>
        <taxon>Actinomycetota</taxon>
        <taxon>Actinomycetes</taxon>
        <taxon>Micrococcales</taxon>
        <taxon>Micrococcaceae</taxon>
        <taxon>Sinomonas</taxon>
    </lineage>
</organism>
<keyword evidence="1" id="KW-1133">Transmembrane helix</keyword>
<evidence type="ECO:0000256" key="1">
    <source>
        <dbReference type="SAM" id="Phobius"/>
    </source>
</evidence>
<keyword evidence="1" id="KW-0812">Transmembrane</keyword>
<sequence>MRTVLSALSVLLAVVLTAVAVPALWLDRNLVDESGFVQLLSPMSTDKQLQSTLVSNLETAVLSDSGIPAVLRPVAEQAVKGLATSLVSDPGFPQAWSDTLRASHQLNFSPDKASANAFELELSPMAALMSRRLGSSLNVNIPPPPSLQVQVGTAQQRSWLTGAQNLAALALPLSLGAVLAFVLGLLFARRRGVALAWAGIGLLLIAALYQGAVGLVPSAGSAQGSTGSMSSAFGARAAELAASNFETWILAVAIGGAVLLVLGAVLGALRRRSKVRTESTW</sequence>
<evidence type="ECO:0008006" key="4">
    <source>
        <dbReference type="Google" id="ProtNLM"/>
    </source>
</evidence>
<gene>
    <name evidence="2" type="ORF">L0M17_05585</name>
</gene>
<feature type="transmembrane region" description="Helical" evidence="1">
    <location>
        <begin position="248"/>
        <end position="269"/>
    </location>
</feature>
<proteinExistence type="predicted"/>
<dbReference type="EMBL" id="JAKZBV010000001">
    <property type="protein sequence ID" value="MCH6469468.1"/>
    <property type="molecule type" value="Genomic_DNA"/>
</dbReference>
<keyword evidence="3" id="KW-1185">Reference proteome</keyword>
<dbReference type="RefSeq" id="WP_241052670.1">
    <property type="nucleotide sequence ID" value="NZ_JAKZBV010000001.1"/>
</dbReference>
<reference evidence="2 3" key="1">
    <citation type="submission" date="2022-03" db="EMBL/GenBank/DDBJ databases">
        <title>Sinomonas sp. isolated from a soil.</title>
        <authorList>
            <person name="Han J."/>
            <person name="Kim D.-U."/>
        </authorList>
    </citation>
    <scope>NUCLEOTIDE SEQUENCE [LARGE SCALE GENOMIC DNA]</scope>
    <source>
        <strain evidence="2 3">5-5</strain>
    </source>
</reference>
<name>A0ABS9TYH5_9MICC</name>
<keyword evidence="1" id="KW-0472">Membrane</keyword>
<protein>
    <recommendedName>
        <fullName evidence="4">ABC transporter permease</fullName>
    </recommendedName>
</protein>
<comment type="caution">
    <text evidence="2">The sequence shown here is derived from an EMBL/GenBank/DDBJ whole genome shotgun (WGS) entry which is preliminary data.</text>
</comment>
<dbReference type="Proteomes" id="UP001202922">
    <property type="component" value="Unassembled WGS sequence"/>
</dbReference>
<accession>A0ABS9TYH5</accession>
<evidence type="ECO:0000313" key="3">
    <source>
        <dbReference type="Proteomes" id="UP001202922"/>
    </source>
</evidence>
<feature type="transmembrane region" description="Helical" evidence="1">
    <location>
        <begin position="194"/>
        <end position="212"/>
    </location>
</feature>